<dbReference type="PANTHER" id="PTHR15462">
    <property type="entry name" value="SERINE PROTEASE"/>
    <property type="match status" value="1"/>
</dbReference>
<reference evidence="4" key="2">
    <citation type="submission" date="2020-09" db="EMBL/GenBank/DDBJ databases">
        <authorList>
            <person name="Sun Q."/>
            <person name="Zhou Y."/>
        </authorList>
    </citation>
    <scope>NUCLEOTIDE SEQUENCE</scope>
    <source>
        <strain evidence="4">CGMCC 1.16012</strain>
    </source>
</reference>
<dbReference type="InterPro" id="IPR001314">
    <property type="entry name" value="Peptidase_S1A"/>
</dbReference>
<dbReference type="InterPro" id="IPR018114">
    <property type="entry name" value="TRYPSIN_HIS"/>
</dbReference>
<evidence type="ECO:0000313" key="4">
    <source>
        <dbReference type="EMBL" id="GGE53136.1"/>
    </source>
</evidence>
<accession>A0A917AJ82</accession>
<dbReference type="InterPro" id="IPR043504">
    <property type="entry name" value="Peptidase_S1_PA_chymotrypsin"/>
</dbReference>
<evidence type="ECO:0000313" key="5">
    <source>
        <dbReference type="Proteomes" id="UP000606730"/>
    </source>
</evidence>
<sequence length="269" mass="29142">MRLVILLLTICGLSGALSAQEDSRLQRLETAEESKDWDAVGRLDIGGSGFCTGALIAADLVLTAAHCMFNRFTGTPEPLEKMEFLAGWRDGRARAYRKVRRAVVHPEYVFDSEAFMKRVSYDLALLELDRPISLSGVVPFRTGSHPRKGDRVGVVSYAFNRSEEPALQEQCRVMARRPGVLMLSCDIDFGSSGAPVFSFKGGEARIVSVVSAKSDVNEQKVALGTPIVRSLDLLMLNLAEGDDVWTPTKSVGFGTGGARATGGAKFVKP</sequence>
<dbReference type="SMART" id="SM00020">
    <property type="entry name" value="Tryp_SPc"/>
    <property type="match status" value="1"/>
</dbReference>
<dbReference type="Pfam" id="PF00089">
    <property type="entry name" value="Trypsin"/>
    <property type="match status" value="1"/>
</dbReference>
<dbReference type="SUPFAM" id="SSF50494">
    <property type="entry name" value="Trypsin-like serine proteases"/>
    <property type="match status" value="1"/>
</dbReference>
<dbReference type="EMBL" id="BMKN01000002">
    <property type="protein sequence ID" value="GGE53136.1"/>
    <property type="molecule type" value="Genomic_DNA"/>
</dbReference>
<evidence type="ECO:0000259" key="3">
    <source>
        <dbReference type="PROSITE" id="PS50240"/>
    </source>
</evidence>
<reference evidence="4" key="1">
    <citation type="journal article" date="2014" name="Int. J. Syst. Evol. Microbiol.">
        <title>Complete genome sequence of Corynebacterium casei LMG S-19264T (=DSM 44701T), isolated from a smear-ripened cheese.</title>
        <authorList>
            <consortium name="US DOE Joint Genome Institute (JGI-PGF)"/>
            <person name="Walter F."/>
            <person name="Albersmeier A."/>
            <person name="Kalinowski J."/>
            <person name="Ruckert C."/>
        </authorList>
    </citation>
    <scope>NUCLEOTIDE SEQUENCE</scope>
    <source>
        <strain evidence="4">CGMCC 1.16012</strain>
    </source>
</reference>
<dbReference type="InterPro" id="IPR050966">
    <property type="entry name" value="Glutamyl_endopeptidase"/>
</dbReference>
<comment type="caution">
    <text evidence="4">The sequence shown here is derived from an EMBL/GenBank/DDBJ whole genome shotgun (WGS) entry which is preliminary data.</text>
</comment>
<name>A0A917AJ82_9RHOB</name>
<dbReference type="RefSeq" id="WP_095594048.1">
    <property type="nucleotide sequence ID" value="NZ_BMKN01000002.1"/>
</dbReference>
<proteinExistence type="predicted"/>
<dbReference type="InterPro" id="IPR001254">
    <property type="entry name" value="Trypsin_dom"/>
</dbReference>
<keyword evidence="1 2" id="KW-0732">Signal</keyword>
<dbReference type="Gene3D" id="2.40.10.10">
    <property type="entry name" value="Trypsin-like serine proteases"/>
    <property type="match status" value="2"/>
</dbReference>
<keyword evidence="4" id="KW-0378">Hydrolase</keyword>
<dbReference type="OrthoDB" id="267336at2"/>
<feature type="chain" id="PRO_5037978448" evidence="2">
    <location>
        <begin position="20"/>
        <end position="269"/>
    </location>
</feature>
<dbReference type="PRINTS" id="PR00722">
    <property type="entry name" value="CHYMOTRYPSIN"/>
</dbReference>
<dbReference type="PANTHER" id="PTHR15462:SF8">
    <property type="entry name" value="SERINE PROTEASE"/>
    <property type="match status" value="1"/>
</dbReference>
<dbReference type="PROSITE" id="PS50240">
    <property type="entry name" value="TRYPSIN_DOM"/>
    <property type="match status" value="1"/>
</dbReference>
<dbReference type="AlphaFoldDB" id="A0A917AJ82"/>
<feature type="signal peptide" evidence="2">
    <location>
        <begin position="1"/>
        <end position="19"/>
    </location>
</feature>
<dbReference type="InterPro" id="IPR009003">
    <property type="entry name" value="Peptidase_S1_PA"/>
</dbReference>
<dbReference type="GO" id="GO:0006508">
    <property type="term" value="P:proteolysis"/>
    <property type="evidence" value="ECO:0007669"/>
    <property type="project" value="UniProtKB-KW"/>
</dbReference>
<dbReference type="Proteomes" id="UP000606730">
    <property type="component" value="Unassembled WGS sequence"/>
</dbReference>
<evidence type="ECO:0000256" key="2">
    <source>
        <dbReference type="SAM" id="SignalP"/>
    </source>
</evidence>
<protein>
    <submittedName>
        <fullName evidence="4">Serine protease</fullName>
    </submittedName>
</protein>
<dbReference type="GO" id="GO:0004252">
    <property type="term" value="F:serine-type endopeptidase activity"/>
    <property type="evidence" value="ECO:0007669"/>
    <property type="project" value="InterPro"/>
</dbReference>
<evidence type="ECO:0000256" key="1">
    <source>
        <dbReference type="ARBA" id="ARBA00022729"/>
    </source>
</evidence>
<feature type="domain" description="Peptidase S1" evidence="3">
    <location>
        <begin position="13"/>
        <end position="239"/>
    </location>
</feature>
<dbReference type="PROSITE" id="PS00134">
    <property type="entry name" value="TRYPSIN_HIS"/>
    <property type="match status" value="1"/>
</dbReference>
<gene>
    <name evidence="4" type="ORF">GCM10011517_21150</name>
</gene>
<keyword evidence="5" id="KW-1185">Reference proteome</keyword>
<keyword evidence="4" id="KW-0645">Protease</keyword>
<organism evidence="4 5">
    <name type="scientific">Actibacterium pelagium</name>
    <dbReference type="NCBI Taxonomy" id="2029103"/>
    <lineage>
        <taxon>Bacteria</taxon>
        <taxon>Pseudomonadati</taxon>
        <taxon>Pseudomonadota</taxon>
        <taxon>Alphaproteobacteria</taxon>
        <taxon>Rhodobacterales</taxon>
        <taxon>Roseobacteraceae</taxon>
        <taxon>Actibacterium</taxon>
    </lineage>
</organism>